<feature type="binding site" evidence="4">
    <location>
        <position position="196"/>
    </location>
    <ligand>
        <name>Zn(2+)</name>
        <dbReference type="ChEBI" id="CHEBI:29105"/>
        <label>2</label>
        <note>catalytic</note>
    </ligand>
</feature>
<dbReference type="Gene3D" id="2.30.40.10">
    <property type="entry name" value="Urease, subunit C, domain 1"/>
    <property type="match status" value="1"/>
</dbReference>
<comment type="function">
    <text evidence="1">Catalyzes the hydrolytic cleavage of a subset of L-isoaspartyl (L-beta-aspartyl) dipeptides. Used to degrade proteins damaged by L-isoaspartyl residues formation.</text>
</comment>
<dbReference type="GO" id="GO:0005737">
    <property type="term" value="C:cytoplasm"/>
    <property type="evidence" value="ECO:0007669"/>
    <property type="project" value="UniProtKB-SubCell"/>
</dbReference>
<feature type="binding site" evidence="3">
    <location>
        <position position="164"/>
    </location>
    <ligand>
        <name>substrate</name>
    </ligand>
</feature>
<evidence type="ECO:0000256" key="1">
    <source>
        <dbReference type="PIRNR" id="PIRNR001238"/>
    </source>
</evidence>
<dbReference type="SUPFAM" id="SSF51556">
    <property type="entry name" value="Metallo-dependent hydrolases"/>
    <property type="match status" value="1"/>
</dbReference>
<dbReference type="GO" id="GO:0008237">
    <property type="term" value="F:metallopeptidase activity"/>
    <property type="evidence" value="ECO:0007669"/>
    <property type="project" value="UniProtKB-KW"/>
</dbReference>
<dbReference type="PIRSF" id="PIRSF001238">
    <property type="entry name" value="IadA"/>
    <property type="match status" value="1"/>
</dbReference>
<keyword evidence="1" id="KW-0378">Hydrolase</keyword>
<organism evidence="6 7">
    <name type="scientific">Tepidibacillus decaturensis</name>
    <dbReference type="NCBI Taxonomy" id="1413211"/>
    <lineage>
        <taxon>Bacteria</taxon>
        <taxon>Bacillati</taxon>
        <taxon>Bacillota</taxon>
        <taxon>Bacilli</taxon>
        <taxon>Bacillales</taxon>
        <taxon>Bacillaceae</taxon>
        <taxon>Tepidibacillus</taxon>
    </lineage>
</organism>
<dbReference type="InterPro" id="IPR050378">
    <property type="entry name" value="Metallo-dep_Hydrolases_sf"/>
</dbReference>
<dbReference type="Pfam" id="PF01979">
    <property type="entry name" value="Amidohydro_1"/>
    <property type="match status" value="1"/>
</dbReference>
<keyword evidence="7" id="KW-1185">Reference proteome</keyword>
<gene>
    <name evidence="6" type="ORF">U473_00675</name>
</gene>
<feature type="binding site" evidence="3">
    <location>
        <position position="290"/>
    </location>
    <ligand>
        <name>substrate</name>
    </ligand>
</feature>
<comment type="cofactor">
    <cofactor evidence="1 4">
        <name>Zn(2+)</name>
        <dbReference type="ChEBI" id="CHEBI:29105"/>
    </cofactor>
    <text evidence="1 4">Binds 2 Zn(2+) ions per subunit.</text>
</comment>
<dbReference type="PANTHER" id="PTHR11647:SF1">
    <property type="entry name" value="COLLAPSIN RESPONSE MEDIATOR PROTEIN"/>
    <property type="match status" value="1"/>
</dbReference>
<dbReference type="AlphaFoldDB" id="A0A135L1E3"/>
<feature type="binding site" evidence="3">
    <location>
        <position position="131"/>
    </location>
    <ligand>
        <name>substrate</name>
    </ligand>
</feature>
<comment type="caution">
    <text evidence="6">The sequence shown here is derived from an EMBL/GenBank/DDBJ whole genome shotgun (WGS) entry which is preliminary data.</text>
</comment>
<reference evidence="6 7" key="1">
    <citation type="submission" date="2016-02" db="EMBL/GenBank/DDBJ databases">
        <title>Draft Genome for Tepidibacillus decaturensis nov. sp. Strain Z9, an Anaerobic, Moderately Thermophilic and Heterotrophic Bacterium from Deep Subsurface of the Illinois Basin, USA.</title>
        <authorList>
            <person name="Dong Y."/>
            <person name="Chang J.Y."/>
            <person name="Sanford R."/>
            <person name="Fouke B.W."/>
        </authorList>
    </citation>
    <scope>NUCLEOTIDE SEQUENCE [LARGE SCALE GENOMIC DNA]</scope>
    <source>
        <strain evidence="6 7">Z9</strain>
    </source>
</reference>
<dbReference type="InterPro" id="IPR032466">
    <property type="entry name" value="Metal_Hydrolase"/>
</dbReference>
<feature type="binding site" evidence="4">
    <location>
        <position position="286"/>
    </location>
    <ligand>
        <name>Zn(2+)</name>
        <dbReference type="ChEBI" id="CHEBI:29105"/>
        <label>1</label>
        <note>catalytic</note>
    </ligand>
</feature>
<dbReference type="EMBL" id="LSKU01000001">
    <property type="protein sequence ID" value="KXG42719.1"/>
    <property type="molecule type" value="Genomic_DNA"/>
</dbReference>
<dbReference type="SUPFAM" id="SSF51338">
    <property type="entry name" value="Composite domain of metallo-dependent hydrolases"/>
    <property type="match status" value="1"/>
</dbReference>
<feature type="binding site" evidence="3">
    <location>
        <position position="228"/>
    </location>
    <ligand>
        <name>substrate</name>
    </ligand>
</feature>
<feature type="binding site" evidence="3">
    <location>
        <position position="100"/>
    </location>
    <ligand>
        <name>substrate</name>
    </ligand>
</feature>
<dbReference type="OrthoDB" id="9775607at2"/>
<dbReference type="InterPro" id="IPR010229">
    <property type="entry name" value="Pept_M38_dipep"/>
</dbReference>
<dbReference type="PANTHER" id="PTHR11647">
    <property type="entry name" value="HYDRANTOINASE/DIHYDROPYRIMIDINASE FAMILY MEMBER"/>
    <property type="match status" value="1"/>
</dbReference>
<feature type="binding site" evidence="4">
    <location>
        <position position="64"/>
    </location>
    <ligand>
        <name>Zn(2+)</name>
        <dbReference type="ChEBI" id="CHEBI:29105"/>
        <label>1</label>
        <note>catalytic</note>
    </ligand>
</feature>
<evidence type="ECO:0000313" key="6">
    <source>
        <dbReference type="EMBL" id="KXG42719.1"/>
    </source>
</evidence>
<dbReference type="InterPro" id="IPR006680">
    <property type="entry name" value="Amidohydro-rel"/>
</dbReference>
<evidence type="ECO:0000313" key="7">
    <source>
        <dbReference type="Proteomes" id="UP000070352"/>
    </source>
</evidence>
<dbReference type="GO" id="GO:0006508">
    <property type="term" value="P:proteolysis"/>
    <property type="evidence" value="ECO:0007669"/>
    <property type="project" value="UniProtKB-KW"/>
</dbReference>
<feature type="binding site" evidence="3">
    <location>
        <begin position="69"/>
        <end position="71"/>
    </location>
    <ligand>
        <name>substrate</name>
    </ligand>
</feature>
<sequence>MLKLIKNGKVHAPDYLEQKDILLIGDKIGYIAEQIDEPKNFVDIEVIDASGKLVVPGFIDSHVHILGGGGEGGFKTRTPEIQLTDLTRGGVTTVVGCLGTDGTTRSMAGLLAKARGLEEEGITTFIYTGNYAVPVRTITGNIQDDIIMIDKVIGVGEIAISDHRSAQPTVQEITRIAAEARVGGILSGKAGIVNIHVGSGSRKVDFLLDIAENTEIPIKQFVPTHMNRNQELFEQAIYYAKKGGIVDFTTSSIKKSTDHGEVKSSKALKRMLEEKIDIHQITFTSDGQGSLPEFDENGNYLGLGVGKVISLYQEVRDAVLDEGVAIETAIRVITSNPADLLKLNGKGYIKAQYDADLVLLNQDDLQIDTVIAKGQTMILHGDILVKGTFEK</sequence>
<evidence type="ECO:0000256" key="2">
    <source>
        <dbReference type="PIRSR" id="PIRSR001238-1"/>
    </source>
</evidence>
<dbReference type="RefSeq" id="WP_068722445.1">
    <property type="nucleotide sequence ID" value="NZ_LSKU01000001.1"/>
</dbReference>
<evidence type="ECO:0000256" key="3">
    <source>
        <dbReference type="PIRSR" id="PIRSR001238-2"/>
    </source>
</evidence>
<feature type="active site" description="Proton acceptor" evidence="2">
    <location>
        <position position="286"/>
    </location>
</feature>
<keyword evidence="1 4" id="KW-0862">Zinc</keyword>
<protein>
    <recommendedName>
        <fullName evidence="1">Isoaspartyl dipeptidase</fullName>
        <ecNumber evidence="1">3.4.19.-</ecNumber>
    </recommendedName>
</protein>
<dbReference type="GO" id="GO:0046872">
    <property type="term" value="F:metal ion binding"/>
    <property type="evidence" value="ECO:0007669"/>
    <property type="project" value="UniProtKB-KW"/>
</dbReference>
<dbReference type="NCBIfam" id="TIGR01975">
    <property type="entry name" value="isoAsp_dipep"/>
    <property type="match status" value="1"/>
</dbReference>
<evidence type="ECO:0000256" key="4">
    <source>
        <dbReference type="PIRSR" id="PIRSR001238-3"/>
    </source>
</evidence>
<evidence type="ECO:0000259" key="5">
    <source>
        <dbReference type="Pfam" id="PF01979"/>
    </source>
</evidence>
<comment type="PTM">
    <text evidence="1">Carboxylation allows a single lysine to coordinate two zinc ions.</text>
</comment>
<feature type="domain" description="Amidohydrolase-related" evidence="5">
    <location>
        <begin position="53"/>
        <end position="376"/>
    </location>
</feature>
<dbReference type="Proteomes" id="UP000070352">
    <property type="component" value="Unassembled WGS sequence"/>
</dbReference>
<dbReference type="GO" id="GO:0016810">
    <property type="term" value="F:hydrolase activity, acting on carbon-nitrogen (but not peptide) bonds"/>
    <property type="evidence" value="ECO:0007669"/>
    <property type="project" value="InterPro"/>
</dbReference>
<keyword evidence="1" id="KW-0482">Metalloprotease</keyword>
<proteinExistence type="inferred from homology"/>
<accession>A0A135L1E3</accession>
<keyword evidence="1" id="KW-0645">Protease</keyword>
<name>A0A135L1E3_9BACI</name>
<feature type="binding site" evidence="4">
    <location>
        <position position="62"/>
    </location>
    <ligand>
        <name>Zn(2+)</name>
        <dbReference type="ChEBI" id="CHEBI:29105"/>
        <label>1</label>
        <note>catalytic</note>
    </ligand>
</feature>
<comment type="subcellular location">
    <subcellularLocation>
        <location evidence="1">Cytoplasm</location>
    </subcellularLocation>
</comment>
<dbReference type="Gene3D" id="3.20.20.140">
    <property type="entry name" value="Metal-dependent hydrolases"/>
    <property type="match status" value="1"/>
</dbReference>
<feature type="binding site" evidence="4">
    <location>
        <position position="225"/>
    </location>
    <ligand>
        <name>Zn(2+)</name>
        <dbReference type="ChEBI" id="CHEBI:29105"/>
        <label>2</label>
        <note>catalytic</note>
    </ligand>
</feature>
<comment type="similarity">
    <text evidence="1">Belongs to the peptidase M38 family.</text>
</comment>
<dbReference type="EC" id="3.4.19.-" evidence="1"/>
<dbReference type="GO" id="GO:0008798">
    <property type="term" value="F:beta-aspartyl-peptidase activity"/>
    <property type="evidence" value="ECO:0007669"/>
    <property type="project" value="InterPro"/>
</dbReference>
<keyword evidence="1 4" id="KW-0479">Metal-binding</keyword>
<dbReference type="InterPro" id="IPR011059">
    <property type="entry name" value="Metal-dep_hydrolase_composite"/>
</dbReference>
<dbReference type="STRING" id="1413211.U473_00675"/>